<protein>
    <recommendedName>
        <fullName evidence="3">F-box domain-containing protein</fullName>
    </recommendedName>
</protein>
<sequence>MEWPLSQEVTDIIVNLAVDEVYSLDNFALMSRSMLHRSRHRRFRHVTISIAPSSDERKKLYDILLSSEGIRPYVKSLFLKGPSYLELPYTFTQASPEETSWSATKYAALVSLTELLPALEEFHIEHFSRIHLPHEFWSQLKKRTSVNTITLHNIAFSSYSAFASIIRAFPSLEVLRLKLVSAAVNSEARIEVQDDAMLVLRMCDGICEGADVPVSVAQLHTLQIGCIKEINHWDRARSIVQISAKTLRNLQLGYIQTDTSRLDILPLPSLKHLHIHLNDFEEDKDVSVLRWWIRCFKDATASSVCLEKITITLRAYSHIYAAYQISELTAMLSMKEETRVLKYWFNIKEPKMEVFQDDVWCELDAYLPLLTDELVIIFTGAEAEDSCDNDAEPPFKRGSIG</sequence>
<evidence type="ECO:0000313" key="1">
    <source>
        <dbReference type="EMBL" id="PBK84097.1"/>
    </source>
</evidence>
<organism evidence="1 2">
    <name type="scientific">Armillaria gallica</name>
    <name type="common">Bulbous honey fungus</name>
    <name type="synonym">Armillaria bulbosa</name>
    <dbReference type="NCBI Taxonomy" id="47427"/>
    <lineage>
        <taxon>Eukaryota</taxon>
        <taxon>Fungi</taxon>
        <taxon>Dikarya</taxon>
        <taxon>Basidiomycota</taxon>
        <taxon>Agaricomycotina</taxon>
        <taxon>Agaricomycetes</taxon>
        <taxon>Agaricomycetidae</taxon>
        <taxon>Agaricales</taxon>
        <taxon>Marasmiineae</taxon>
        <taxon>Physalacriaceae</taxon>
        <taxon>Armillaria</taxon>
    </lineage>
</organism>
<evidence type="ECO:0008006" key="3">
    <source>
        <dbReference type="Google" id="ProtNLM"/>
    </source>
</evidence>
<dbReference type="InParanoid" id="A0A2H3D4X3"/>
<accession>A0A2H3D4X3</accession>
<dbReference type="OMA" id="RWWIRCF"/>
<dbReference type="Proteomes" id="UP000217790">
    <property type="component" value="Unassembled WGS sequence"/>
</dbReference>
<dbReference type="OrthoDB" id="2941000at2759"/>
<dbReference type="EMBL" id="KZ293701">
    <property type="protein sequence ID" value="PBK84097.1"/>
    <property type="molecule type" value="Genomic_DNA"/>
</dbReference>
<dbReference type="SUPFAM" id="SSF52047">
    <property type="entry name" value="RNI-like"/>
    <property type="match status" value="1"/>
</dbReference>
<proteinExistence type="predicted"/>
<reference evidence="2" key="1">
    <citation type="journal article" date="2017" name="Nat. Ecol. Evol.">
        <title>Genome expansion and lineage-specific genetic innovations in the forest pathogenic fungi Armillaria.</title>
        <authorList>
            <person name="Sipos G."/>
            <person name="Prasanna A.N."/>
            <person name="Walter M.C."/>
            <person name="O'Connor E."/>
            <person name="Balint B."/>
            <person name="Krizsan K."/>
            <person name="Kiss B."/>
            <person name="Hess J."/>
            <person name="Varga T."/>
            <person name="Slot J."/>
            <person name="Riley R."/>
            <person name="Boka B."/>
            <person name="Rigling D."/>
            <person name="Barry K."/>
            <person name="Lee J."/>
            <person name="Mihaltcheva S."/>
            <person name="LaButti K."/>
            <person name="Lipzen A."/>
            <person name="Waldron R."/>
            <person name="Moloney N.M."/>
            <person name="Sperisen C."/>
            <person name="Kredics L."/>
            <person name="Vagvoelgyi C."/>
            <person name="Patrignani A."/>
            <person name="Fitzpatrick D."/>
            <person name="Nagy I."/>
            <person name="Doyle S."/>
            <person name="Anderson J.B."/>
            <person name="Grigoriev I.V."/>
            <person name="Gueldener U."/>
            <person name="Muensterkoetter M."/>
            <person name="Nagy L.G."/>
        </authorList>
    </citation>
    <scope>NUCLEOTIDE SEQUENCE [LARGE SCALE GENOMIC DNA]</scope>
    <source>
        <strain evidence="2">Ar21-2</strain>
    </source>
</reference>
<evidence type="ECO:0000313" key="2">
    <source>
        <dbReference type="Proteomes" id="UP000217790"/>
    </source>
</evidence>
<keyword evidence="2" id="KW-1185">Reference proteome</keyword>
<gene>
    <name evidence="1" type="ORF">ARMGADRAFT_1133578</name>
</gene>
<name>A0A2H3D4X3_ARMGA</name>
<dbReference type="AlphaFoldDB" id="A0A2H3D4X3"/>